<dbReference type="InterPro" id="IPR001781">
    <property type="entry name" value="Znf_LIM"/>
</dbReference>
<dbReference type="FunFam" id="2.10.110.10:FF:000105">
    <property type="entry name" value="Similar to LIM domain-containing protein"/>
    <property type="match status" value="1"/>
</dbReference>
<feature type="compositionally biased region" description="Basic and acidic residues" evidence="4">
    <location>
        <begin position="198"/>
        <end position="207"/>
    </location>
</feature>
<keyword evidence="3" id="KW-0440">LIM domain</keyword>
<organism evidence="7">
    <name type="scientific">Metarhizium acridum (strain CQMa 102)</name>
    <dbReference type="NCBI Taxonomy" id="655827"/>
    <lineage>
        <taxon>Eukaryota</taxon>
        <taxon>Fungi</taxon>
        <taxon>Dikarya</taxon>
        <taxon>Ascomycota</taxon>
        <taxon>Pezizomycotina</taxon>
        <taxon>Sordariomycetes</taxon>
        <taxon>Hypocreomycetidae</taxon>
        <taxon>Hypocreales</taxon>
        <taxon>Clavicipitaceae</taxon>
        <taxon>Metarhizium</taxon>
    </lineage>
</organism>
<dbReference type="PANTHER" id="PTHR24216">
    <property type="entry name" value="PAXILLIN-RELATED"/>
    <property type="match status" value="1"/>
</dbReference>
<name>E9E358_METAQ</name>
<evidence type="ECO:0000313" key="6">
    <source>
        <dbReference type="EMBL" id="EFY89653.1"/>
    </source>
</evidence>
<dbReference type="STRING" id="655827.E9E358"/>
<feature type="compositionally biased region" description="Polar residues" evidence="4">
    <location>
        <begin position="58"/>
        <end position="92"/>
    </location>
</feature>
<sequence length="498" mass="54500">MNTYVPGPFDPMRELLTAKNPYPQRKDSLEKLAPSEEPLPPRLPRKDGYGGFGPPKNPDSNGSATLSRSETYPKLSPTTNHFQTQRVTSAPGSRSERLRTEGGHGHEYKRSIGPDTSRKPPPRTSLLPEHSLRNTSSVDLAAEFGIGNPYHTPSVSASSGYSDSSRASRSTALTSPTSSETYQADQSRDMNEAVFSTDKLKPEDLRIDPSAPASQRFSSRMVESPYGVSPRSARFDGASGDSPRRPHSRRGYSTSPPQDSNYAPAGFRNDHGPTETTSPQRQHTWERQDMPNRLALPSRGDCKACGLAIRGKSISSADGRLTGKYHKACFVCTTCTEPFSSSVFYVLDDKPYCEQHYHELNGSLCGDCGRGIEGQYLEDEARVKYHVGCFRCLDCGVSLSEGYFEVDGHSYCERDAWKRVQPAVSSEPEPYQRGPPRGAVGTRAPQGLPARPAPRLGQGGRPYPPPPNGIPNGGRLGVGAGQQFRMNKRMTRLGNTNM</sequence>
<evidence type="ECO:0000313" key="7">
    <source>
        <dbReference type="Proteomes" id="UP000002499"/>
    </source>
</evidence>
<gene>
    <name evidence="6" type="ORF">MAC_04306</name>
</gene>
<keyword evidence="1 3" id="KW-0479">Metal-binding</keyword>
<evidence type="ECO:0000256" key="3">
    <source>
        <dbReference type="PROSITE-ProRule" id="PRU00125"/>
    </source>
</evidence>
<accession>E9E358</accession>
<feature type="domain" description="LIM zinc-binding" evidence="5">
    <location>
        <begin position="300"/>
        <end position="363"/>
    </location>
</feature>
<dbReference type="Gene3D" id="2.10.110.10">
    <property type="entry name" value="Cysteine Rich Protein"/>
    <property type="match status" value="2"/>
</dbReference>
<evidence type="ECO:0000256" key="4">
    <source>
        <dbReference type="SAM" id="MobiDB-lite"/>
    </source>
</evidence>
<dbReference type="KEGG" id="maw:19248617"/>
<reference evidence="6 7" key="1">
    <citation type="journal article" date="2011" name="PLoS Genet.">
        <title>Genome sequencing and comparative transcriptomics of the model entomopathogenic fungi Metarhizium anisopliae and M. acridum.</title>
        <authorList>
            <person name="Gao Q."/>
            <person name="Jin K."/>
            <person name="Ying S.H."/>
            <person name="Zhang Y."/>
            <person name="Xiao G."/>
            <person name="Shang Y."/>
            <person name="Duan Z."/>
            <person name="Hu X."/>
            <person name="Xie X.Q."/>
            <person name="Zhou G."/>
            <person name="Peng G."/>
            <person name="Luo Z."/>
            <person name="Huang W."/>
            <person name="Wang B."/>
            <person name="Fang W."/>
            <person name="Wang S."/>
            <person name="Zhong Y."/>
            <person name="Ma L.J."/>
            <person name="St Leger R.J."/>
            <person name="Zhao G.P."/>
            <person name="Pei Y."/>
            <person name="Feng M.G."/>
            <person name="Xia Y."/>
            <person name="Wang C."/>
        </authorList>
    </citation>
    <scope>NUCLEOTIDE SEQUENCE [LARGE SCALE GENOMIC DNA]</scope>
    <source>
        <strain evidence="6 7">CQMa 102</strain>
    </source>
</reference>
<dbReference type="SMART" id="SM00132">
    <property type="entry name" value="LIM"/>
    <property type="match status" value="2"/>
</dbReference>
<feature type="domain" description="LIM zinc-binding" evidence="5">
    <location>
        <begin position="364"/>
        <end position="422"/>
    </location>
</feature>
<dbReference type="OrthoDB" id="1112565at2759"/>
<proteinExistence type="predicted"/>
<dbReference type="CDD" id="cd08368">
    <property type="entry name" value="LIM"/>
    <property type="match status" value="1"/>
</dbReference>
<dbReference type="CDD" id="cd09397">
    <property type="entry name" value="LIM1_UF1"/>
    <property type="match status" value="1"/>
</dbReference>
<feature type="compositionally biased region" description="Low complexity" evidence="4">
    <location>
        <begin position="154"/>
        <end position="179"/>
    </location>
</feature>
<dbReference type="HOGENOM" id="CLU_014492_1_0_1"/>
<dbReference type="AlphaFoldDB" id="E9E358"/>
<dbReference type="PROSITE" id="PS00478">
    <property type="entry name" value="LIM_DOMAIN_1"/>
    <property type="match status" value="1"/>
</dbReference>
<dbReference type="PANTHER" id="PTHR24216:SF65">
    <property type="entry name" value="PAXILLIN-LIKE PROTEIN 1"/>
    <property type="match status" value="1"/>
</dbReference>
<dbReference type="OMA" id="YAPKCSV"/>
<evidence type="ECO:0000256" key="1">
    <source>
        <dbReference type="ARBA" id="ARBA00022723"/>
    </source>
</evidence>
<dbReference type="SUPFAM" id="SSF57716">
    <property type="entry name" value="Glucocorticoid receptor-like (DNA-binding domain)"/>
    <property type="match status" value="1"/>
</dbReference>
<keyword evidence="7" id="KW-1185">Reference proteome</keyword>
<dbReference type="GeneID" id="19248617"/>
<protein>
    <submittedName>
        <fullName evidence="6">LIM domain-containing protein</fullName>
    </submittedName>
</protein>
<feature type="region of interest" description="Disordered" evidence="4">
    <location>
        <begin position="423"/>
        <end position="481"/>
    </location>
</feature>
<feature type="compositionally biased region" description="Polar residues" evidence="4">
    <location>
        <begin position="251"/>
        <end position="261"/>
    </location>
</feature>
<evidence type="ECO:0000259" key="5">
    <source>
        <dbReference type="PROSITE" id="PS50023"/>
    </source>
</evidence>
<keyword evidence="2 3" id="KW-0862">Zinc</keyword>
<dbReference type="GO" id="GO:0030695">
    <property type="term" value="F:GTPase regulator activity"/>
    <property type="evidence" value="ECO:0007669"/>
    <property type="project" value="UniProtKB-ARBA"/>
</dbReference>
<dbReference type="InParanoid" id="E9E358"/>
<feature type="region of interest" description="Disordered" evidence="4">
    <location>
        <begin position="1"/>
        <end position="285"/>
    </location>
</feature>
<dbReference type="Proteomes" id="UP000002499">
    <property type="component" value="Unassembled WGS sequence"/>
</dbReference>
<feature type="compositionally biased region" description="Basic and acidic residues" evidence="4">
    <location>
        <begin position="24"/>
        <end position="34"/>
    </location>
</feature>
<feature type="compositionally biased region" description="Gly residues" evidence="4">
    <location>
        <begin position="471"/>
        <end position="480"/>
    </location>
</feature>
<dbReference type="PROSITE" id="PS50023">
    <property type="entry name" value="LIM_DOMAIN_2"/>
    <property type="match status" value="2"/>
</dbReference>
<dbReference type="Pfam" id="PF00412">
    <property type="entry name" value="LIM"/>
    <property type="match status" value="2"/>
</dbReference>
<feature type="compositionally biased region" description="Basic and acidic residues" evidence="4">
    <location>
        <begin position="94"/>
        <end position="118"/>
    </location>
</feature>
<dbReference type="GO" id="GO:0046872">
    <property type="term" value="F:metal ion binding"/>
    <property type="evidence" value="ECO:0007669"/>
    <property type="project" value="UniProtKB-KW"/>
</dbReference>
<dbReference type="EMBL" id="GL698497">
    <property type="protein sequence ID" value="EFY89653.1"/>
    <property type="molecule type" value="Genomic_DNA"/>
</dbReference>
<evidence type="ECO:0000256" key="2">
    <source>
        <dbReference type="ARBA" id="ARBA00022833"/>
    </source>
</evidence>
<dbReference type="eggNOG" id="KOG1703">
    <property type="taxonomic scope" value="Eukaryota"/>
</dbReference>